<dbReference type="AlphaFoldDB" id="A0A0E9Q0A4"/>
<protein>
    <submittedName>
        <fullName evidence="1">Uncharacterized protein</fullName>
    </submittedName>
</protein>
<reference evidence="1" key="1">
    <citation type="submission" date="2014-11" db="EMBL/GenBank/DDBJ databases">
        <authorList>
            <person name="Amaro Gonzalez C."/>
        </authorList>
    </citation>
    <scope>NUCLEOTIDE SEQUENCE</scope>
</reference>
<accession>A0A0E9Q0A4</accession>
<evidence type="ECO:0000313" key="1">
    <source>
        <dbReference type="EMBL" id="JAH09563.1"/>
    </source>
</evidence>
<name>A0A0E9Q0A4_ANGAN</name>
<reference evidence="1" key="2">
    <citation type="journal article" date="2015" name="Fish Shellfish Immunol.">
        <title>Early steps in the European eel (Anguilla anguilla)-Vibrio vulnificus interaction in the gills: Role of the RtxA13 toxin.</title>
        <authorList>
            <person name="Callol A."/>
            <person name="Pajuelo D."/>
            <person name="Ebbesson L."/>
            <person name="Teles M."/>
            <person name="MacKenzie S."/>
            <person name="Amaro C."/>
        </authorList>
    </citation>
    <scope>NUCLEOTIDE SEQUENCE</scope>
</reference>
<organism evidence="1">
    <name type="scientific">Anguilla anguilla</name>
    <name type="common">European freshwater eel</name>
    <name type="synonym">Muraena anguilla</name>
    <dbReference type="NCBI Taxonomy" id="7936"/>
    <lineage>
        <taxon>Eukaryota</taxon>
        <taxon>Metazoa</taxon>
        <taxon>Chordata</taxon>
        <taxon>Craniata</taxon>
        <taxon>Vertebrata</taxon>
        <taxon>Euteleostomi</taxon>
        <taxon>Actinopterygii</taxon>
        <taxon>Neopterygii</taxon>
        <taxon>Teleostei</taxon>
        <taxon>Anguilliformes</taxon>
        <taxon>Anguillidae</taxon>
        <taxon>Anguilla</taxon>
    </lineage>
</organism>
<sequence length="62" mass="7091">MCFLPLELGWRLFDATLSSQAMTDLVEHLNINVLGIIFIQSKVNFLQKVEWSVDFLSAYVEG</sequence>
<proteinExistence type="predicted"/>
<dbReference type="EMBL" id="GBXM01099014">
    <property type="protein sequence ID" value="JAH09563.1"/>
    <property type="molecule type" value="Transcribed_RNA"/>
</dbReference>